<feature type="compositionally biased region" description="Basic and acidic residues" evidence="1">
    <location>
        <begin position="323"/>
        <end position="336"/>
    </location>
</feature>
<feature type="transmembrane region" description="Helical" evidence="2">
    <location>
        <begin position="208"/>
        <end position="234"/>
    </location>
</feature>
<keyword evidence="2" id="KW-0472">Membrane</keyword>
<reference evidence="3 4" key="1">
    <citation type="submission" date="2017-12" db="EMBL/GenBank/DDBJ databases">
        <title>Comparative genomics of Botrytis spp.</title>
        <authorList>
            <person name="Valero-Jimenez C.A."/>
            <person name="Tapia P."/>
            <person name="Veloso J."/>
            <person name="Silva-Moreno E."/>
            <person name="Staats M."/>
            <person name="Valdes J.H."/>
            <person name="Van Kan J.A.L."/>
        </authorList>
    </citation>
    <scope>NUCLEOTIDE SEQUENCE [LARGE SCALE GENOMIC DNA]</scope>
    <source>
        <strain evidence="3 4">Bh0001</strain>
    </source>
</reference>
<comment type="caution">
    <text evidence="3">The sequence shown here is derived from an EMBL/GenBank/DDBJ whole genome shotgun (WGS) entry which is preliminary data.</text>
</comment>
<evidence type="ECO:0000313" key="4">
    <source>
        <dbReference type="Proteomes" id="UP000297814"/>
    </source>
</evidence>
<accession>A0A4Z1GNH9</accession>
<feature type="compositionally biased region" description="Pro residues" evidence="1">
    <location>
        <begin position="302"/>
        <end position="313"/>
    </location>
</feature>
<dbReference type="Proteomes" id="UP000297814">
    <property type="component" value="Unassembled WGS sequence"/>
</dbReference>
<evidence type="ECO:0008006" key="5">
    <source>
        <dbReference type="Google" id="ProtNLM"/>
    </source>
</evidence>
<evidence type="ECO:0000313" key="3">
    <source>
        <dbReference type="EMBL" id="TGO38486.1"/>
    </source>
</evidence>
<organism evidence="3 4">
    <name type="scientific">Botrytis hyacinthi</name>
    <dbReference type="NCBI Taxonomy" id="278943"/>
    <lineage>
        <taxon>Eukaryota</taxon>
        <taxon>Fungi</taxon>
        <taxon>Dikarya</taxon>
        <taxon>Ascomycota</taxon>
        <taxon>Pezizomycotina</taxon>
        <taxon>Leotiomycetes</taxon>
        <taxon>Helotiales</taxon>
        <taxon>Sclerotiniaceae</taxon>
        <taxon>Botrytis</taxon>
    </lineage>
</organism>
<keyword evidence="2" id="KW-0812">Transmembrane</keyword>
<evidence type="ECO:0000256" key="1">
    <source>
        <dbReference type="SAM" id="MobiDB-lite"/>
    </source>
</evidence>
<protein>
    <recommendedName>
        <fullName evidence="5">Mid2 domain-containing protein</fullName>
    </recommendedName>
</protein>
<evidence type="ECO:0000256" key="2">
    <source>
        <dbReference type="SAM" id="Phobius"/>
    </source>
</evidence>
<keyword evidence="2" id="KW-1133">Transmembrane helix</keyword>
<keyword evidence="4" id="KW-1185">Reference proteome</keyword>
<feature type="region of interest" description="Disordered" evidence="1">
    <location>
        <begin position="299"/>
        <end position="377"/>
    </location>
</feature>
<feature type="compositionally biased region" description="Low complexity" evidence="1">
    <location>
        <begin position="182"/>
        <end position="205"/>
    </location>
</feature>
<proteinExistence type="predicted"/>
<feature type="region of interest" description="Disordered" evidence="1">
    <location>
        <begin position="181"/>
        <end position="205"/>
    </location>
</feature>
<name>A0A4Z1GNH9_9HELO</name>
<gene>
    <name evidence="3" type="ORF">BHYA_0074g00350</name>
</gene>
<dbReference type="AlphaFoldDB" id="A0A4Z1GNH9"/>
<sequence length="377" mass="39643">MDGFSFRWICLDQSPKFFGCCASDPCNGIGCPEEDLLAAGMGTAGGPDASSNDGSYWPNAVCPNGGVWYTCSRQTPSFQGCCDDNHEPGSIEKFDPCNENGCPPSRLYAAAFNSVPATFTSVISSKLASVRTSSLSISKMLTLSSSTSSSSALSSISASHSISSPSTTSSPVINSAADTTLTQTPTSQESATASATVSSTGHSSNSKLPITAIIGSALGGVVVILFVLLVIFCVRRWKRRSPLAGTVEPYYQPPPQDMSVVKVTSSPFVYEGSPSDAKASQKGTACLINDLADYRPVSEIPSSPPLSPAPPYQSTPQSPDFSNYHEIDSSILHEVESPPPQQKSFFSRSGTVELPDTSEDPFRASLPEVLKSGSSRN</sequence>
<dbReference type="EMBL" id="PQXK01000074">
    <property type="protein sequence ID" value="TGO38486.1"/>
    <property type="molecule type" value="Genomic_DNA"/>
</dbReference>